<proteinExistence type="predicted"/>
<comment type="caution">
    <text evidence="4">The sequence shown here is derived from an EMBL/GenBank/DDBJ whole genome shotgun (WGS) entry which is preliminary data.</text>
</comment>
<sequence length="195" mass="21407">MTWHQAECALNKQGVEGDFLIRDSESSLSDFSVSLTASGKNKHCKVQLVDNVYCIGQRSFHTKDGLVEHYKKGPIFTQRARGEALRRQGPAVTAPRPHARLLVALPPGPAAEAPPVGTAPTASQRVSFYAQVAWSVCLPFAIQASPTLEHTRPASFRGGEEQGEFTLFLFHWKRQLCIQLVPAHGIPHDKDTGNL</sequence>
<accession>A0ABQ9UM67</accession>
<name>A0ABQ9UM67_SAGOE</name>
<dbReference type="InterPro" id="IPR036860">
    <property type="entry name" value="SH2_dom_sf"/>
</dbReference>
<dbReference type="SUPFAM" id="SSF55550">
    <property type="entry name" value="SH2 domain"/>
    <property type="match status" value="1"/>
</dbReference>
<protein>
    <recommendedName>
        <fullName evidence="3">SH2 domain-containing protein</fullName>
    </recommendedName>
</protein>
<dbReference type="InterPro" id="IPR000980">
    <property type="entry name" value="SH2"/>
</dbReference>
<dbReference type="Pfam" id="PF00017">
    <property type="entry name" value="SH2"/>
    <property type="match status" value="1"/>
</dbReference>
<evidence type="ECO:0000313" key="4">
    <source>
        <dbReference type="EMBL" id="KAK2098172.1"/>
    </source>
</evidence>
<evidence type="ECO:0000313" key="5">
    <source>
        <dbReference type="Proteomes" id="UP001266305"/>
    </source>
</evidence>
<evidence type="ECO:0000256" key="2">
    <source>
        <dbReference type="PROSITE-ProRule" id="PRU00191"/>
    </source>
</evidence>
<dbReference type="EMBL" id="JASSZA010000011">
    <property type="protein sequence ID" value="KAK2098172.1"/>
    <property type="molecule type" value="Genomic_DNA"/>
</dbReference>
<dbReference type="PANTHER" id="PTHR19969:SF12">
    <property type="entry name" value="CYTOPLASMIC PROTEIN NCK2"/>
    <property type="match status" value="1"/>
</dbReference>
<dbReference type="Gene3D" id="3.30.505.10">
    <property type="entry name" value="SH2 domain"/>
    <property type="match status" value="1"/>
</dbReference>
<dbReference type="PROSITE" id="PS50001">
    <property type="entry name" value="SH2"/>
    <property type="match status" value="1"/>
</dbReference>
<dbReference type="SMART" id="SM00252">
    <property type="entry name" value="SH2"/>
    <property type="match status" value="1"/>
</dbReference>
<dbReference type="Proteomes" id="UP001266305">
    <property type="component" value="Unassembled WGS sequence"/>
</dbReference>
<dbReference type="InterPro" id="IPR051184">
    <property type="entry name" value="Tyrosine-phos_adapter"/>
</dbReference>
<organism evidence="4 5">
    <name type="scientific">Saguinus oedipus</name>
    <name type="common">Cotton-top tamarin</name>
    <name type="synonym">Oedipomidas oedipus</name>
    <dbReference type="NCBI Taxonomy" id="9490"/>
    <lineage>
        <taxon>Eukaryota</taxon>
        <taxon>Metazoa</taxon>
        <taxon>Chordata</taxon>
        <taxon>Craniata</taxon>
        <taxon>Vertebrata</taxon>
        <taxon>Euteleostomi</taxon>
        <taxon>Mammalia</taxon>
        <taxon>Eutheria</taxon>
        <taxon>Euarchontoglires</taxon>
        <taxon>Primates</taxon>
        <taxon>Haplorrhini</taxon>
        <taxon>Platyrrhini</taxon>
        <taxon>Cebidae</taxon>
        <taxon>Callitrichinae</taxon>
        <taxon>Saguinus</taxon>
    </lineage>
</organism>
<feature type="domain" description="SH2" evidence="3">
    <location>
        <begin position="1"/>
        <end position="91"/>
    </location>
</feature>
<evidence type="ECO:0000256" key="1">
    <source>
        <dbReference type="ARBA" id="ARBA00022999"/>
    </source>
</evidence>
<keyword evidence="1 2" id="KW-0727">SH2 domain</keyword>
<keyword evidence="5" id="KW-1185">Reference proteome</keyword>
<gene>
    <name evidence="4" type="ORF">P7K49_023623</name>
</gene>
<dbReference type="PANTHER" id="PTHR19969">
    <property type="entry name" value="SH2-SH3 ADAPTOR PROTEIN-RELATED"/>
    <property type="match status" value="1"/>
</dbReference>
<reference evidence="4 5" key="1">
    <citation type="submission" date="2023-05" db="EMBL/GenBank/DDBJ databases">
        <title>B98-5 Cell Line De Novo Hybrid Assembly: An Optical Mapping Approach.</title>
        <authorList>
            <person name="Kananen K."/>
            <person name="Auerbach J.A."/>
            <person name="Kautto E."/>
            <person name="Blachly J.S."/>
        </authorList>
    </citation>
    <scope>NUCLEOTIDE SEQUENCE [LARGE SCALE GENOMIC DNA]</scope>
    <source>
        <strain evidence="4">B95-8</strain>
        <tissue evidence="4">Cell line</tissue>
    </source>
</reference>
<evidence type="ECO:0000259" key="3">
    <source>
        <dbReference type="PROSITE" id="PS50001"/>
    </source>
</evidence>